<dbReference type="RefSeq" id="XP_033664641.1">
    <property type="nucleotide sequence ID" value="XM_033807886.1"/>
</dbReference>
<feature type="region of interest" description="Disordered" evidence="1">
    <location>
        <begin position="1"/>
        <end position="38"/>
    </location>
</feature>
<organism evidence="2 3">
    <name type="scientific">Zasmidium cellare ATCC 36951</name>
    <dbReference type="NCBI Taxonomy" id="1080233"/>
    <lineage>
        <taxon>Eukaryota</taxon>
        <taxon>Fungi</taxon>
        <taxon>Dikarya</taxon>
        <taxon>Ascomycota</taxon>
        <taxon>Pezizomycotina</taxon>
        <taxon>Dothideomycetes</taxon>
        <taxon>Dothideomycetidae</taxon>
        <taxon>Mycosphaerellales</taxon>
        <taxon>Mycosphaerellaceae</taxon>
        <taxon>Zasmidium</taxon>
    </lineage>
</organism>
<protein>
    <submittedName>
        <fullName evidence="2">Uncharacterized protein</fullName>
    </submittedName>
</protein>
<dbReference type="PANTHER" id="PTHR42085:SF1">
    <property type="entry name" value="F-BOX DOMAIN-CONTAINING PROTEIN"/>
    <property type="match status" value="1"/>
</dbReference>
<sequence length="223" mass="25633">MAPKNKKRKVTKLSGGGEGAVAPSQKKRKVSNSSGEEEGVVAPKKKTFFDLPPELRNDIYELVLIDGEVVVHESLKQPGLLQTCRQIRSETIKVWYYRPSFKSVVVDCDARLLGKWTRHTAKYDNEEDSPVDWVIVLTGQPNWENLTEWCREVHSRRCVSVYPKTRDREYLHAIYAALEIANNFRNAPWTQVEQTLNTLRHTLGCIDEGWLDGFEESDEKEEV</sequence>
<evidence type="ECO:0000313" key="3">
    <source>
        <dbReference type="Proteomes" id="UP000799537"/>
    </source>
</evidence>
<accession>A0A6A6CCV6</accession>
<reference evidence="2" key="1">
    <citation type="journal article" date="2020" name="Stud. Mycol.">
        <title>101 Dothideomycetes genomes: a test case for predicting lifestyles and emergence of pathogens.</title>
        <authorList>
            <person name="Haridas S."/>
            <person name="Albert R."/>
            <person name="Binder M."/>
            <person name="Bloem J."/>
            <person name="Labutti K."/>
            <person name="Salamov A."/>
            <person name="Andreopoulos B."/>
            <person name="Baker S."/>
            <person name="Barry K."/>
            <person name="Bills G."/>
            <person name="Bluhm B."/>
            <person name="Cannon C."/>
            <person name="Castanera R."/>
            <person name="Culley D."/>
            <person name="Daum C."/>
            <person name="Ezra D."/>
            <person name="Gonzalez J."/>
            <person name="Henrissat B."/>
            <person name="Kuo A."/>
            <person name="Liang C."/>
            <person name="Lipzen A."/>
            <person name="Lutzoni F."/>
            <person name="Magnuson J."/>
            <person name="Mondo S."/>
            <person name="Nolan M."/>
            <person name="Ohm R."/>
            <person name="Pangilinan J."/>
            <person name="Park H.-J."/>
            <person name="Ramirez L."/>
            <person name="Alfaro M."/>
            <person name="Sun H."/>
            <person name="Tritt A."/>
            <person name="Yoshinaga Y."/>
            <person name="Zwiers L.-H."/>
            <person name="Turgeon B."/>
            <person name="Goodwin S."/>
            <person name="Spatafora J."/>
            <person name="Crous P."/>
            <person name="Grigoriev I."/>
        </authorList>
    </citation>
    <scope>NUCLEOTIDE SEQUENCE</scope>
    <source>
        <strain evidence="2">ATCC 36951</strain>
    </source>
</reference>
<proteinExistence type="predicted"/>
<dbReference type="PANTHER" id="PTHR42085">
    <property type="entry name" value="F-BOX DOMAIN-CONTAINING PROTEIN"/>
    <property type="match status" value="1"/>
</dbReference>
<dbReference type="Proteomes" id="UP000799537">
    <property type="component" value="Unassembled WGS sequence"/>
</dbReference>
<dbReference type="GeneID" id="54561158"/>
<gene>
    <name evidence="2" type="ORF">M409DRAFT_25936</name>
</gene>
<evidence type="ECO:0000313" key="2">
    <source>
        <dbReference type="EMBL" id="KAF2163752.1"/>
    </source>
</evidence>
<keyword evidence="3" id="KW-1185">Reference proteome</keyword>
<dbReference type="AlphaFoldDB" id="A0A6A6CCV6"/>
<name>A0A6A6CCV6_ZASCE</name>
<dbReference type="EMBL" id="ML993607">
    <property type="protein sequence ID" value="KAF2163752.1"/>
    <property type="molecule type" value="Genomic_DNA"/>
</dbReference>
<evidence type="ECO:0000256" key="1">
    <source>
        <dbReference type="SAM" id="MobiDB-lite"/>
    </source>
</evidence>
<dbReference type="InterPro" id="IPR038883">
    <property type="entry name" value="AN11006-like"/>
</dbReference>
<dbReference type="OrthoDB" id="62952at2759"/>
<feature type="compositionally biased region" description="Basic residues" evidence="1">
    <location>
        <begin position="1"/>
        <end position="11"/>
    </location>
</feature>